<dbReference type="AlphaFoldDB" id="A0AA88G5F7"/>
<evidence type="ECO:0000256" key="2">
    <source>
        <dbReference type="ARBA" id="ARBA00006690"/>
    </source>
</evidence>
<evidence type="ECO:0000256" key="3">
    <source>
        <dbReference type="ARBA" id="ARBA00022448"/>
    </source>
</evidence>
<evidence type="ECO:0000256" key="1">
    <source>
        <dbReference type="ARBA" id="ARBA00004141"/>
    </source>
</evidence>
<sequence length="582" mass="67514">MLDSKIQPFSSHDHHYHHHHTPPPPPSSEHSPLLNHHVEIIDQDYHGHNDTQYYQHVNRSNEMNSSHSPISFSLLLTRLLKLIHHSCLSQDYKKTFLFYFTSFLLLASFIVFDVLSTLYFKKSLNLLFQYPFLASELNYIITCVLFFIGHYIYSEIYYPMKNKKLMMIHETNSSINVVTSSSIHSNIHDSNIHETRPIHSSIHETNSNIHSSIHETNSNIHSSIHETSSNIHSSIHETSSIKPTETCNSPIPNHHSLYSIHYLNISICNIFETLFQIIGSNGMGKNSGTLMVLLAQMNIPLSVLCTLLIFKEKYNTLQWCGVVCILFGIFIVVILPYLVSLRESTIEGGSSSLFYACIFVVSCFFSVGQRMYEMYILKRAIKKHRSTRKNVVNSSLKRMVNENSSLKRMVNENSNLKRMVNENSHIPMESHVPLNVYTLGFYERIYELILNTLIMFPLYYFFITQYESLNSFIHDMNMAFNNVLFGERQGWITIVVFNIFSYIWLQLRLLCVQYINADITFFANAFAFPFCTLVFALPFMKFIIPEQSSITPYHIVSIVVLFIGLVLYGIGERRRKRQVEKN</sequence>
<feature type="transmembrane region" description="Helical" evidence="8">
    <location>
        <begin position="317"/>
        <end position="340"/>
    </location>
</feature>
<evidence type="ECO:0000256" key="7">
    <source>
        <dbReference type="SAM" id="MobiDB-lite"/>
    </source>
</evidence>
<gene>
    <name evidence="9" type="ORF">C9374_013668</name>
</gene>
<dbReference type="SUPFAM" id="SSF103481">
    <property type="entry name" value="Multidrug resistance efflux transporter EmrE"/>
    <property type="match status" value="1"/>
</dbReference>
<feature type="transmembrane region" description="Helical" evidence="8">
    <location>
        <begin position="290"/>
        <end position="310"/>
    </location>
</feature>
<feature type="transmembrane region" description="Helical" evidence="8">
    <location>
        <begin position="448"/>
        <end position="469"/>
    </location>
</feature>
<evidence type="ECO:0000256" key="4">
    <source>
        <dbReference type="ARBA" id="ARBA00022692"/>
    </source>
</evidence>
<evidence type="ECO:0000313" key="10">
    <source>
        <dbReference type="Proteomes" id="UP000816034"/>
    </source>
</evidence>
<keyword evidence="3" id="KW-0813">Transport</keyword>
<dbReference type="GO" id="GO:0016020">
    <property type="term" value="C:membrane"/>
    <property type="evidence" value="ECO:0007669"/>
    <property type="project" value="UniProtKB-SubCell"/>
</dbReference>
<protein>
    <submittedName>
        <fullName evidence="9">Uncharacterized protein</fullName>
    </submittedName>
</protein>
<dbReference type="Proteomes" id="UP000816034">
    <property type="component" value="Unassembled WGS sequence"/>
</dbReference>
<feature type="transmembrane region" description="Helical" evidence="8">
    <location>
        <begin position="489"/>
        <end position="507"/>
    </location>
</feature>
<feature type="transmembrane region" description="Helical" evidence="8">
    <location>
        <begin position="550"/>
        <end position="571"/>
    </location>
</feature>
<comment type="similarity">
    <text evidence="2">Belongs to the CRT-like transporter family.</text>
</comment>
<dbReference type="RefSeq" id="XP_044541835.1">
    <property type="nucleotide sequence ID" value="XM_044689570.1"/>
</dbReference>
<proteinExistence type="inferred from homology"/>
<dbReference type="InterPro" id="IPR037185">
    <property type="entry name" value="EmrE-like"/>
</dbReference>
<name>A0AA88G5F7_NAELO</name>
<keyword evidence="6 8" id="KW-0472">Membrane</keyword>
<feature type="transmembrane region" description="Helical" evidence="8">
    <location>
        <begin position="519"/>
        <end position="544"/>
    </location>
</feature>
<organism evidence="9 10">
    <name type="scientific">Naegleria lovaniensis</name>
    <name type="common">Amoeba</name>
    <dbReference type="NCBI Taxonomy" id="51637"/>
    <lineage>
        <taxon>Eukaryota</taxon>
        <taxon>Discoba</taxon>
        <taxon>Heterolobosea</taxon>
        <taxon>Tetramitia</taxon>
        <taxon>Eutetramitia</taxon>
        <taxon>Vahlkampfiidae</taxon>
        <taxon>Naegleria</taxon>
    </lineage>
</organism>
<keyword evidence="4 8" id="KW-0812">Transmembrane</keyword>
<feature type="transmembrane region" description="Helical" evidence="8">
    <location>
        <begin position="139"/>
        <end position="158"/>
    </location>
</feature>
<dbReference type="Pfam" id="PF08627">
    <property type="entry name" value="CRT-like"/>
    <property type="match status" value="1"/>
</dbReference>
<evidence type="ECO:0000256" key="5">
    <source>
        <dbReference type="ARBA" id="ARBA00022989"/>
    </source>
</evidence>
<dbReference type="InterPro" id="IPR013936">
    <property type="entry name" value="CRT-like"/>
</dbReference>
<feature type="transmembrane region" description="Helical" evidence="8">
    <location>
        <begin position="352"/>
        <end position="372"/>
    </location>
</feature>
<dbReference type="GeneID" id="68106121"/>
<feature type="transmembrane region" description="Helical" evidence="8">
    <location>
        <begin position="96"/>
        <end position="119"/>
    </location>
</feature>
<comment type="subcellular location">
    <subcellularLocation>
        <location evidence="1">Membrane</location>
        <topology evidence="1">Multi-pass membrane protein</topology>
    </subcellularLocation>
</comment>
<feature type="region of interest" description="Disordered" evidence="7">
    <location>
        <begin position="1"/>
        <end position="32"/>
    </location>
</feature>
<dbReference type="EMBL" id="PYSW02000071">
    <property type="protein sequence ID" value="KAG2372660.1"/>
    <property type="molecule type" value="Genomic_DNA"/>
</dbReference>
<comment type="caution">
    <text evidence="9">The sequence shown here is derived from an EMBL/GenBank/DDBJ whole genome shotgun (WGS) entry which is preliminary data.</text>
</comment>
<keyword evidence="10" id="KW-1185">Reference proteome</keyword>
<keyword evidence="5 8" id="KW-1133">Transmembrane helix</keyword>
<accession>A0AA88G5F7</accession>
<evidence type="ECO:0000256" key="6">
    <source>
        <dbReference type="ARBA" id="ARBA00023136"/>
    </source>
</evidence>
<evidence type="ECO:0000313" key="9">
    <source>
        <dbReference type="EMBL" id="KAG2372660.1"/>
    </source>
</evidence>
<evidence type="ECO:0000256" key="8">
    <source>
        <dbReference type="SAM" id="Phobius"/>
    </source>
</evidence>
<feature type="transmembrane region" description="Helical" evidence="8">
    <location>
        <begin position="260"/>
        <end position="278"/>
    </location>
</feature>
<reference evidence="9 10" key="1">
    <citation type="journal article" date="2018" name="BMC Genomics">
        <title>The genome of Naegleria lovaniensis, the basis for a comparative approach to unravel pathogenicity factors of the human pathogenic amoeba N. fowleri.</title>
        <authorList>
            <person name="Liechti N."/>
            <person name="Schurch N."/>
            <person name="Bruggmann R."/>
            <person name="Wittwer M."/>
        </authorList>
    </citation>
    <scope>NUCLEOTIDE SEQUENCE [LARGE SCALE GENOMIC DNA]</scope>
    <source>
        <strain evidence="9 10">ATCC 30569</strain>
    </source>
</reference>